<dbReference type="EMBL" id="CM000881">
    <property type="protein sequence ID" value="KQK10869.1"/>
    <property type="molecule type" value="Genomic_DNA"/>
</dbReference>
<dbReference type="Proteomes" id="UP000008810">
    <property type="component" value="Chromosome 2"/>
</dbReference>
<organism evidence="2">
    <name type="scientific">Brachypodium distachyon</name>
    <name type="common">Purple false brome</name>
    <name type="synonym">Trachynia distachya</name>
    <dbReference type="NCBI Taxonomy" id="15368"/>
    <lineage>
        <taxon>Eukaryota</taxon>
        <taxon>Viridiplantae</taxon>
        <taxon>Streptophyta</taxon>
        <taxon>Embryophyta</taxon>
        <taxon>Tracheophyta</taxon>
        <taxon>Spermatophyta</taxon>
        <taxon>Magnoliopsida</taxon>
        <taxon>Liliopsida</taxon>
        <taxon>Poales</taxon>
        <taxon>Poaceae</taxon>
        <taxon>BOP clade</taxon>
        <taxon>Pooideae</taxon>
        <taxon>Stipodae</taxon>
        <taxon>Brachypodieae</taxon>
        <taxon>Brachypodium</taxon>
    </lineage>
</organism>
<reference evidence="2 3" key="1">
    <citation type="journal article" date="2010" name="Nature">
        <title>Genome sequencing and analysis of the model grass Brachypodium distachyon.</title>
        <authorList>
            <consortium name="International Brachypodium Initiative"/>
        </authorList>
    </citation>
    <scope>NUCLEOTIDE SEQUENCE [LARGE SCALE GENOMIC DNA]</scope>
    <source>
        <strain evidence="2 3">Bd21</strain>
    </source>
</reference>
<dbReference type="InParanoid" id="A0A0Q3GKC8"/>
<sequence>MSSRSLALLPSQLPSVQSRPKGAASSSCRCHPWMLSRRRRLWSSRWLPSTNTKPHQRDVFTSPKNPKKTLRFLLSFNSFFSLVFFNLSSHGADRGKKRKPRIWKRRGGSWKIREDITRRRKKSCSKRRTRMVLLLQLCIATRKLDPQYVGLQMMCQQQLLYTFKTRTGLMTAASQFTTSKLSQPRT</sequence>
<evidence type="ECO:0000256" key="1">
    <source>
        <dbReference type="SAM" id="MobiDB-lite"/>
    </source>
</evidence>
<dbReference type="EnsemblPlants" id="KQK10869">
    <property type="protein sequence ID" value="KQK10869"/>
    <property type="gene ID" value="BRADI_2g56713v3"/>
</dbReference>
<evidence type="ECO:0000313" key="4">
    <source>
        <dbReference type="Proteomes" id="UP000008810"/>
    </source>
</evidence>
<name>A0A0Q3GKC8_BRADI</name>
<evidence type="ECO:0000313" key="2">
    <source>
        <dbReference type="EMBL" id="KQK10869.1"/>
    </source>
</evidence>
<proteinExistence type="predicted"/>
<reference evidence="3" key="3">
    <citation type="submission" date="2018-08" db="UniProtKB">
        <authorList>
            <consortium name="EnsemblPlants"/>
        </authorList>
    </citation>
    <scope>IDENTIFICATION</scope>
    <source>
        <strain evidence="3">cv. Bd21</strain>
    </source>
</reference>
<keyword evidence="4" id="KW-1185">Reference proteome</keyword>
<dbReference type="AlphaFoldDB" id="A0A0Q3GKC8"/>
<dbReference type="Gramene" id="KQK10869">
    <property type="protein sequence ID" value="KQK10869"/>
    <property type="gene ID" value="BRADI_2g56713v3"/>
</dbReference>
<gene>
    <name evidence="2" type="ORF">BRADI_2g56713v3</name>
</gene>
<reference evidence="2" key="2">
    <citation type="submission" date="2017-06" db="EMBL/GenBank/DDBJ databases">
        <title>WGS assembly of Brachypodium distachyon.</title>
        <authorList>
            <consortium name="The International Brachypodium Initiative"/>
            <person name="Lucas S."/>
            <person name="Harmon-Smith M."/>
            <person name="Lail K."/>
            <person name="Tice H."/>
            <person name="Grimwood J."/>
            <person name="Bruce D."/>
            <person name="Barry K."/>
            <person name="Shu S."/>
            <person name="Lindquist E."/>
            <person name="Wang M."/>
            <person name="Pitluck S."/>
            <person name="Vogel J.P."/>
            <person name="Garvin D.F."/>
            <person name="Mockler T.C."/>
            <person name="Schmutz J."/>
            <person name="Rokhsar D."/>
            <person name="Bevan M.W."/>
        </authorList>
    </citation>
    <scope>NUCLEOTIDE SEQUENCE</scope>
    <source>
        <strain evidence="2">Bd21</strain>
    </source>
</reference>
<evidence type="ECO:0000313" key="3">
    <source>
        <dbReference type="EnsemblPlants" id="KQK10869"/>
    </source>
</evidence>
<feature type="compositionally biased region" description="Polar residues" evidence="1">
    <location>
        <begin position="12"/>
        <end position="27"/>
    </location>
</feature>
<feature type="region of interest" description="Disordered" evidence="1">
    <location>
        <begin position="1"/>
        <end position="27"/>
    </location>
</feature>
<accession>A0A0Q3GKC8</accession>
<protein>
    <submittedName>
        <fullName evidence="2 3">Uncharacterized protein</fullName>
    </submittedName>
</protein>